<dbReference type="EMBL" id="CP049140">
    <property type="protein sequence ID" value="QIE86065.1"/>
    <property type="molecule type" value="Genomic_DNA"/>
</dbReference>
<evidence type="ECO:0000259" key="1">
    <source>
        <dbReference type="Pfam" id="PF12697"/>
    </source>
</evidence>
<dbReference type="PANTHER" id="PTHR42886:SF42">
    <property type="entry name" value="ALPHA_BETA-HYDROLASES SUPERFAMILY PROTEIN"/>
    <property type="match status" value="1"/>
</dbReference>
<sequence>MQSKEVARHHVVLIHGTWANGGIWREFAEALRQHGFTVHAPTLRHHELPLSEGAAKLGRVSLSDYVDDLGELISQLDSPPIIVGHSLGGFLAQHVASRHPHKALVLLAPGPLPGIFGAYPSSLRIFAKYFLRWGFWRKPVLPPSWETWIYGITNEQPVEIQREHFAQLCADSGRVYYEMVFWFLDRQNRAKLDHTLIRTPVLVFGGSKDRAVHPNVARATAALYPLSTHVQLEESDHLMVAGRQAHVVMAHVIDWLAGIRLLPSAADI</sequence>
<protein>
    <submittedName>
        <fullName evidence="2">Alpha/beta hydrolase</fullName>
    </submittedName>
</protein>
<feature type="domain" description="AB hydrolase-1" evidence="1">
    <location>
        <begin position="11"/>
        <end position="240"/>
    </location>
</feature>
<dbReference type="RefSeq" id="WP_037008274.1">
    <property type="nucleotide sequence ID" value="NZ_CP049140.1"/>
</dbReference>
<keyword evidence="2" id="KW-0378">Hydrolase</keyword>
<dbReference type="PANTHER" id="PTHR42886">
    <property type="entry name" value="RE40534P-RELATED"/>
    <property type="match status" value="1"/>
</dbReference>
<dbReference type="GO" id="GO:0006654">
    <property type="term" value="P:phosphatidic acid biosynthetic process"/>
    <property type="evidence" value="ECO:0007669"/>
    <property type="project" value="TreeGrafter"/>
</dbReference>
<reference evidence="2 3" key="1">
    <citation type="submission" date="2020-02" db="EMBL/GenBank/DDBJ databases">
        <title>Integrative conjugative elements (ICEs) and plasmids drive adaptation of Pseudomonas nitroreducens strain HBP1 to wastewater environment.</title>
        <authorList>
            <person name="Sentchilo V."/>
            <person name="Carraro N."/>
            <person name="Bertelli C."/>
            <person name="van der Meer J.R."/>
        </authorList>
    </citation>
    <scope>NUCLEOTIDE SEQUENCE [LARGE SCALE GENOMIC DNA]</scope>
    <source>
        <strain evidence="2 3">HBP1</strain>
    </source>
</reference>
<dbReference type="SUPFAM" id="SSF53474">
    <property type="entry name" value="alpha/beta-Hydrolases"/>
    <property type="match status" value="1"/>
</dbReference>
<gene>
    <name evidence="2" type="ORF">G5B91_07215</name>
</gene>
<dbReference type="GO" id="GO:0055088">
    <property type="term" value="P:lipid homeostasis"/>
    <property type="evidence" value="ECO:0007669"/>
    <property type="project" value="TreeGrafter"/>
</dbReference>
<dbReference type="InterPro" id="IPR000073">
    <property type="entry name" value="AB_hydrolase_1"/>
</dbReference>
<dbReference type="GO" id="GO:0052689">
    <property type="term" value="F:carboxylic ester hydrolase activity"/>
    <property type="evidence" value="ECO:0007669"/>
    <property type="project" value="TreeGrafter"/>
</dbReference>
<dbReference type="GO" id="GO:0042171">
    <property type="term" value="F:lysophosphatidic acid acyltransferase activity"/>
    <property type="evidence" value="ECO:0007669"/>
    <property type="project" value="TreeGrafter"/>
</dbReference>
<organism evidence="2 3">
    <name type="scientific">Pseudomonas nitroreducens</name>
    <dbReference type="NCBI Taxonomy" id="46680"/>
    <lineage>
        <taxon>Bacteria</taxon>
        <taxon>Pseudomonadati</taxon>
        <taxon>Pseudomonadota</taxon>
        <taxon>Gammaproteobacteria</taxon>
        <taxon>Pseudomonadales</taxon>
        <taxon>Pseudomonadaceae</taxon>
        <taxon>Pseudomonas</taxon>
    </lineage>
</organism>
<dbReference type="AlphaFoldDB" id="A0A6G6ISF1"/>
<dbReference type="Proteomes" id="UP000501063">
    <property type="component" value="Chromosome"/>
</dbReference>
<dbReference type="KEGG" id="pnt:G5B91_07215"/>
<evidence type="ECO:0000313" key="2">
    <source>
        <dbReference type="EMBL" id="QIE86065.1"/>
    </source>
</evidence>
<proteinExistence type="predicted"/>
<dbReference type="Gene3D" id="3.40.50.1820">
    <property type="entry name" value="alpha/beta hydrolase"/>
    <property type="match status" value="1"/>
</dbReference>
<name>A0A6G6ISF1_PSENT</name>
<dbReference type="InterPro" id="IPR029058">
    <property type="entry name" value="AB_hydrolase_fold"/>
</dbReference>
<accession>A0A6G6ISF1</accession>
<dbReference type="Pfam" id="PF12697">
    <property type="entry name" value="Abhydrolase_6"/>
    <property type="match status" value="1"/>
</dbReference>
<evidence type="ECO:0000313" key="3">
    <source>
        <dbReference type="Proteomes" id="UP000501063"/>
    </source>
</evidence>